<dbReference type="eggNOG" id="KOG3855">
    <property type="taxonomic scope" value="Eukaryota"/>
</dbReference>
<dbReference type="InterPro" id="IPR036188">
    <property type="entry name" value="FAD/NAD-bd_sf"/>
</dbReference>
<dbReference type="PANTHER" id="PTHR43876:SF7">
    <property type="entry name" value="UBIQUINONE BIOSYNTHESIS MONOOXYGENASE COQ6, MITOCHONDRIAL"/>
    <property type="match status" value="1"/>
</dbReference>
<dbReference type="GO" id="GO:0004497">
    <property type="term" value="F:monooxygenase activity"/>
    <property type="evidence" value="ECO:0007669"/>
    <property type="project" value="UniProtKB-KW"/>
</dbReference>
<name>A0A0L0FWD8_9EUKA</name>
<evidence type="ECO:0000313" key="8">
    <source>
        <dbReference type="EMBL" id="KNC80886.1"/>
    </source>
</evidence>
<gene>
    <name evidence="8" type="ORF">SARC_06768</name>
</gene>
<evidence type="ECO:0000256" key="5">
    <source>
        <dbReference type="ARBA" id="ARBA00023002"/>
    </source>
</evidence>
<evidence type="ECO:0000256" key="3">
    <source>
        <dbReference type="ARBA" id="ARBA00022630"/>
    </source>
</evidence>
<evidence type="ECO:0000313" key="9">
    <source>
        <dbReference type="Proteomes" id="UP000054560"/>
    </source>
</evidence>
<keyword evidence="5" id="KW-0560">Oxidoreductase</keyword>
<evidence type="ECO:0000256" key="6">
    <source>
        <dbReference type="ARBA" id="ARBA00023033"/>
    </source>
</evidence>
<dbReference type="GO" id="GO:0005739">
    <property type="term" value="C:mitochondrion"/>
    <property type="evidence" value="ECO:0007669"/>
    <property type="project" value="TreeGrafter"/>
</dbReference>
<dbReference type="EMBL" id="KQ242094">
    <property type="protein sequence ID" value="KNC80886.1"/>
    <property type="molecule type" value="Genomic_DNA"/>
</dbReference>
<reference evidence="8 9" key="1">
    <citation type="submission" date="2011-02" db="EMBL/GenBank/DDBJ databases">
        <title>The Genome Sequence of Sphaeroforma arctica JP610.</title>
        <authorList>
            <consortium name="The Broad Institute Genome Sequencing Platform"/>
            <person name="Russ C."/>
            <person name="Cuomo C."/>
            <person name="Young S.K."/>
            <person name="Zeng Q."/>
            <person name="Gargeya S."/>
            <person name="Alvarado L."/>
            <person name="Berlin A."/>
            <person name="Chapman S.B."/>
            <person name="Chen Z."/>
            <person name="Freedman E."/>
            <person name="Gellesch M."/>
            <person name="Goldberg J."/>
            <person name="Griggs A."/>
            <person name="Gujja S."/>
            <person name="Heilman E."/>
            <person name="Heiman D."/>
            <person name="Howarth C."/>
            <person name="Mehta T."/>
            <person name="Neiman D."/>
            <person name="Pearson M."/>
            <person name="Roberts A."/>
            <person name="Saif S."/>
            <person name="Shea T."/>
            <person name="Shenoy N."/>
            <person name="Sisk P."/>
            <person name="Stolte C."/>
            <person name="Sykes S."/>
            <person name="White J."/>
            <person name="Yandava C."/>
            <person name="Burger G."/>
            <person name="Gray M.W."/>
            <person name="Holland P.W.H."/>
            <person name="King N."/>
            <person name="Lang F.B.F."/>
            <person name="Roger A.J."/>
            <person name="Ruiz-Trillo I."/>
            <person name="Haas B."/>
            <person name="Nusbaum C."/>
            <person name="Birren B."/>
        </authorList>
    </citation>
    <scope>NUCLEOTIDE SEQUENCE [LARGE SCALE GENOMIC DNA]</scope>
    <source>
        <strain evidence="8 9">JP610</strain>
    </source>
</reference>
<keyword evidence="6" id="KW-0503">Monooxygenase</keyword>
<keyword evidence="4" id="KW-0274">FAD</keyword>
<dbReference type="RefSeq" id="XP_014154788.1">
    <property type="nucleotide sequence ID" value="XM_014299313.1"/>
</dbReference>
<dbReference type="AlphaFoldDB" id="A0A0L0FWD8"/>
<dbReference type="PRINTS" id="PR00420">
    <property type="entry name" value="RNGMNOXGNASE"/>
</dbReference>
<evidence type="ECO:0000259" key="7">
    <source>
        <dbReference type="Pfam" id="PF01494"/>
    </source>
</evidence>
<dbReference type="InterPro" id="IPR002938">
    <property type="entry name" value="FAD-bd"/>
</dbReference>
<organism evidence="8 9">
    <name type="scientific">Sphaeroforma arctica JP610</name>
    <dbReference type="NCBI Taxonomy" id="667725"/>
    <lineage>
        <taxon>Eukaryota</taxon>
        <taxon>Ichthyosporea</taxon>
        <taxon>Ichthyophonida</taxon>
        <taxon>Sphaeroforma</taxon>
    </lineage>
</organism>
<proteinExistence type="inferred from homology"/>
<dbReference type="SUPFAM" id="SSF51905">
    <property type="entry name" value="FAD/NAD(P)-binding domain"/>
    <property type="match status" value="1"/>
</dbReference>
<dbReference type="GeneID" id="25907272"/>
<dbReference type="InterPro" id="IPR051205">
    <property type="entry name" value="UbiH/COQ6_monooxygenase"/>
</dbReference>
<dbReference type="Proteomes" id="UP000054560">
    <property type="component" value="Unassembled WGS sequence"/>
</dbReference>
<evidence type="ECO:0000256" key="4">
    <source>
        <dbReference type="ARBA" id="ARBA00022827"/>
    </source>
</evidence>
<keyword evidence="3" id="KW-0285">Flavoprotein</keyword>
<dbReference type="PANTHER" id="PTHR43876">
    <property type="entry name" value="UBIQUINONE BIOSYNTHESIS MONOOXYGENASE COQ6, MITOCHONDRIAL"/>
    <property type="match status" value="1"/>
</dbReference>
<dbReference type="OrthoDB" id="683240at2759"/>
<feature type="domain" description="FAD-binding" evidence="7">
    <location>
        <begin position="72"/>
        <end position="110"/>
    </location>
</feature>
<dbReference type="STRING" id="667725.A0A0L0FWD8"/>
<dbReference type="FunFam" id="3.50.50.60:FF:000021">
    <property type="entry name" value="Ubiquinone biosynthesis monooxygenase COQ6"/>
    <property type="match status" value="1"/>
</dbReference>
<dbReference type="GO" id="GO:0071949">
    <property type="term" value="F:FAD binding"/>
    <property type="evidence" value="ECO:0007669"/>
    <property type="project" value="InterPro"/>
</dbReference>
<keyword evidence="9" id="KW-1185">Reference proteome</keyword>
<comment type="cofactor">
    <cofactor evidence="1">
        <name>FAD</name>
        <dbReference type="ChEBI" id="CHEBI:57692"/>
    </cofactor>
</comment>
<dbReference type="InterPro" id="IPR018168">
    <property type="entry name" value="Ubi_Hdrlase_CS"/>
</dbReference>
<evidence type="ECO:0000256" key="2">
    <source>
        <dbReference type="ARBA" id="ARBA00005349"/>
    </source>
</evidence>
<sequence length="186" mass="20149">MYHPTLVKDQFGTHFDTPLHFRAKCGFDSIDKVLTPWRQPSPPPPMGAPPVAISVGDKSRGMFPLGLGHSVHYVRKRLALIGDAAHRMHPLAGQGVNVGFNDVKVLVDVLNTSVDLGEDIGSIHQLMGYEATTQRANVPMLMATDGLKRLFSSDYGPLAFLRGVGLNATNGVEPLKTALMRHAMGL</sequence>
<dbReference type="GO" id="GO:0006744">
    <property type="term" value="P:ubiquinone biosynthetic process"/>
    <property type="evidence" value="ECO:0007669"/>
    <property type="project" value="UniProtKB-ARBA"/>
</dbReference>
<protein>
    <recommendedName>
        <fullName evidence="7">FAD-binding domain-containing protein</fullName>
    </recommendedName>
</protein>
<accession>A0A0L0FWD8</accession>
<dbReference type="PROSITE" id="PS01304">
    <property type="entry name" value="UBIH"/>
    <property type="match status" value="1"/>
</dbReference>
<dbReference type="Pfam" id="PF01494">
    <property type="entry name" value="FAD_binding_3"/>
    <property type="match status" value="1"/>
</dbReference>
<dbReference type="Gene3D" id="3.50.50.60">
    <property type="entry name" value="FAD/NAD(P)-binding domain"/>
    <property type="match status" value="1"/>
</dbReference>
<comment type="similarity">
    <text evidence="2">Belongs to the UbiH/COQ6 family.</text>
</comment>
<evidence type="ECO:0000256" key="1">
    <source>
        <dbReference type="ARBA" id="ARBA00001974"/>
    </source>
</evidence>